<reference evidence="7 9" key="1">
    <citation type="submission" date="2016-10" db="EMBL/GenBank/DDBJ databases">
        <authorList>
            <person name="de Groot N.N."/>
        </authorList>
    </citation>
    <scope>NUCLEOTIDE SEQUENCE [LARGE SCALE GENOMIC DNA]</scope>
    <source>
        <strain evidence="7 9">DSM 527</strain>
    </source>
</reference>
<comment type="similarity">
    <text evidence="1 5 6">Belongs to the bacterial ribosomal protein bL35 family.</text>
</comment>
<sequence length="65" mass="7422">MPKVKTHSRAKKTFKVTGSGQIKRYNAFKSHLLTKKSTKRKRHLRGSSLVSSANLDLVKRMLALR</sequence>
<evidence type="ECO:0000256" key="2">
    <source>
        <dbReference type="ARBA" id="ARBA00022980"/>
    </source>
</evidence>
<evidence type="ECO:0000313" key="9">
    <source>
        <dbReference type="Proteomes" id="UP000199045"/>
    </source>
</evidence>
<dbReference type="NCBIfam" id="TIGR00001">
    <property type="entry name" value="rpmI_bact"/>
    <property type="match status" value="1"/>
</dbReference>
<dbReference type="GO" id="GO:0003735">
    <property type="term" value="F:structural constituent of ribosome"/>
    <property type="evidence" value="ECO:0007669"/>
    <property type="project" value="InterPro"/>
</dbReference>
<dbReference type="STRING" id="104663.SAMN04488121_108149"/>
<proteinExistence type="inferred from homology"/>
<dbReference type="OrthoDB" id="47476at2"/>
<dbReference type="HAMAP" id="MF_00514">
    <property type="entry name" value="Ribosomal_bL35"/>
    <property type="match status" value="1"/>
</dbReference>
<dbReference type="Proteomes" id="UP000199045">
    <property type="component" value="Unassembled WGS sequence"/>
</dbReference>
<name>A0A1G7Z6D9_CHIFI</name>
<evidence type="ECO:0000256" key="6">
    <source>
        <dbReference type="RuleBase" id="RU000568"/>
    </source>
</evidence>
<evidence type="ECO:0000256" key="3">
    <source>
        <dbReference type="ARBA" id="ARBA00023274"/>
    </source>
</evidence>
<dbReference type="GO" id="GO:0022625">
    <property type="term" value="C:cytosolic large ribosomal subunit"/>
    <property type="evidence" value="ECO:0007669"/>
    <property type="project" value="TreeGrafter"/>
</dbReference>
<evidence type="ECO:0000256" key="4">
    <source>
        <dbReference type="ARBA" id="ARBA00071664"/>
    </source>
</evidence>
<reference evidence="8 10" key="2">
    <citation type="submission" date="2022-04" db="EMBL/GenBank/DDBJ databases">
        <title>The arsenic-methylating capacity of Chitinophaga filiformis YT5 during chitin decomposition.</title>
        <authorList>
            <person name="Chen G."/>
            <person name="Liang Y."/>
        </authorList>
    </citation>
    <scope>NUCLEOTIDE SEQUENCE [LARGE SCALE GENOMIC DNA]</scope>
    <source>
        <strain evidence="8 10">YT5</strain>
    </source>
</reference>
<evidence type="ECO:0000256" key="1">
    <source>
        <dbReference type="ARBA" id="ARBA00006598"/>
    </source>
</evidence>
<dbReference type="SUPFAM" id="SSF143034">
    <property type="entry name" value="L35p-like"/>
    <property type="match status" value="1"/>
</dbReference>
<evidence type="ECO:0000256" key="5">
    <source>
        <dbReference type="HAMAP-Rule" id="MF_00514"/>
    </source>
</evidence>
<evidence type="ECO:0000313" key="8">
    <source>
        <dbReference type="EMBL" id="UPK67050.1"/>
    </source>
</evidence>
<keyword evidence="2 5" id="KW-0689">Ribosomal protein</keyword>
<dbReference type="PANTHER" id="PTHR33343">
    <property type="entry name" value="54S RIBOSOMAL PROTEIN BL35M"/>
    <property type="match status" value="1"/>
</dbReference>
<dbReference type="EMBL" id="CP095855">
    <property type="protein sequence ID" value="UPK67050.1"/>
    <property type="molecule type" value="Genomic_DNA"/>
</dbReference>
<keyword evidence="3 5" id="KW-0687">Ribonucleoprotein</keyword>
<dbReference type="Gene3D" id="4.10.410.60">
    <property type="match status" value="1"/>
</dbReference>
<dbReference type="GO" id="GO:0006412">
    <property type="term" value="P:translation"/>
    <property type="evidence" value="ECO:0007669"/>
    <property type="project" value="UniProtKB-UniRule"/>
</dbReference>
<keyword evidence="10" id="KW-1185">Reference proteome</keyword>
<organism evidence="7 9">
    <name type="scientific">Chitinophaga filiformis</name>
    <name type="common">Myxococcus filiformis</name>
    <name type="synonym">Flexibacter filiformis</name>
    <dbReference type="NCBI Taxonomy" id="104663"/>
    <lineage>
        <taxon>Bacteria</taxon>
        <taxon>Pseudomonadati</taxon>
        <taxon>Bacteroidota</taxon>
        <taxon>Chitinophagia</taxon>
        <taxon>Chitinophagales</taxon>
        <taxon>Chitinophagaceae</taxon>
        <taxon>Chitinophaga</taxon>
    </lineage>
</organism>
<evidence type="ECO:0000313" key="7">
    <source>
        <dbReference type="EMBL" id="SDH04313.1"/>
    </source>
</evidence>
<dbReference type="PANTHER" id="PTHR33343:SF1">
    <property type="entry name" value="LARGE RIBOSOMAL SUBUNIT PROTEIN BL35M"/>
    <property type="match status" value="1"/>
</dbReference>
<dbReference type="InterPro" id="IPR021137">
    <property type="entry name" value="Ribosomal_bL35-like"/>
</dbReference>
<dbReference type="Pfam" id="PF01632">
    <property type="entry name" value="Ribosomal_L35p"/>
    <property type="match status" value="1"/>
</dbReference>
<dbReference type="Proteomes" id="UP000830198">
    <property type="component" value="Chromosome"/>
</dbReference>
<dbReference type="PRINTS" id="PR00064">
    <property type="entry name" value="RIBOSOMALL35"/>
</dbReference>
<dbReference type="InterPro" id="IPR037229">
    <property type="entry name" value="Ribosomal_bL35_sf"/>
</dbReference>
<evidence type="ECO:0000313" key="10">
    <source>
        <dbReference type="Proteomes" id="UP000830198"/>
    </source>
</evidence>
<dbReference type="EMBL" id="FNBN01000008">
    <property type="protein sequence ID" value="SDH04313.1"/>
    <property type="molecule type" value="Genomic_DNA"/>
</dbReference>
<dbReference type="RefSeq" id="WP_089788140.1">
    <property type="nucleotide sequence ID" value="NZ_CP095855.1"/>
</dbReference>
<dbReference type="AlphaFoldDB" id="A0A1G7Z6D9"/>
<accession>A0A1G7Z6D9</accession>
<gene>
    <name evidence="5 8" type="primary">rpmI</name>
    <name evidence="8" type="ORF">MYF79_19100</name>
    <name evidence="7" type="ORF">SAMN04488121_108149</name>
</gene>
<dbReference type="InterPro" id="IPR001706">
    <property type="entry name" value="Ribosomal_bL35"/>
</dbReference>
<protein>
    <recommendedName>
        <fullName evidence="4 5">Large ribosomal subunit protein bL35</fullName>
    </recommendedName>
</protein>
<dbReference type="FunFam" id="4.10.410.60:FF:000001">
    <property type="entry name" value="50S ribosomal protein L35"/>
    <property type="match status" value="1"/>
</dbReference>